<accession>A0AAD1S4F9</accession>
<keyword evidence="2" id="KW-1185">Reference proteome</keyword>
<dbReference type="AlphaFoldDB" id="A0AAD1S4F9"/>
<dbReference type="InterPro" id="IPR042566">
    <property type="entry name" value="L1_C"/>
</dbReference>
<dbReference type="Gene3D" id="3.30.250.20">
    <property type="entry name" value="L1 transposable element, C-terminal domain"/>
    <property type="match status" value="1"/>
</dbReference>
<gene>
    <name evidence="1" type="ORF">PECUL_23A054513</name>
</gene>
<evidence type="ECO:0000313" key="2">
    <source>
        <dbReference type="Proteomes" id="UP001295444"/>
    </source>
</evidence>
<reference evidence="1" key="1">
    <citation type="submission" date="2022-03" db="EMBL/GenBank/DDBJ databases">
        <authorList>
            <person name="Alioto T."/>
            <person name="Alioto T."/>
            <person name="Gomez Garrido J."/>
        </authorList>
    </citation>
    <scope>NUCLEOTIDE SEQUENCE</scope>
</reference>
<dbReference type="EMBL" id="OW240916">
    <property type="protein sequence ID" value="CAH2292066.1"/>
    <property type="molecule type" value="Genomic_DNA"/>
</dbReference>
<name>A0AAD1S4F9_PELCU</name>
<evidence type="ECO:0000313" key="1">
    <source>
        <dbReference type="EMBL" id="CAH2292066.1"/>
    </source>
</evidence>
<organism evidence="1 2">
    <name type="scientific">Pelobates cultripes</name>
    <name type="common">Western spadefoot toad</name>
    <dbReference type="NCBI Taxonomy" id="61616"/>
    <lineage>
        <taxon>Eukaryota</taxon>
        <taxon>Metazoa</taxon>
        <taxon>Chordata</taxon>
        <taxon>Craniata</taxon>
        <taxon>Vertebrata</taxon>
        <taxon>Euteleostomi</taxon>
        <taxon>Amphibia</taxon>
        <taxon>Batrachia</taxon>
        <taxon>Anura</taxon>
        <taxon>Pelobatoidea</taxon>
        <taxon>Pelobatidae</taxon>
        <taxon>Pelobates</taxon>
    </lineage>
</organism>
<protein>
    <submittedName>
        <fullName evidence="1">Uncharacterized protein</fullName>
    </submittedName>
</protein>
<dbReference type="Proteomes" id="UP001295444">
    <property type="component" value="Chromosome 05"/>
</dbReference>
<sequence length="109" mass="11766">MGKIHFEGSTVAIYSDLLFAVLLEKRLLAPIASQLRGHSVKYRWGADGSLIVTTGDSTLSLTSSGNAKMFLQKLNLPEEGVDAQARGTVTLRASIGFQSLRTYPALALR</sequence>
<proteinExistence type="predicted"/>